<proteinExistence type="predicted"/>
<evidence type="ECO:0000313" key="2">
    <source>
        <dbReference type="Proteomes" id="UP000003163"/>
    </source>
</evidence>
<reference evidence="1 2" key="1">
    <citation type="submission" date="2011-08" db="EMBL/GenBank/DDBJ databases">
        <authorList>
            <person name="Liu Z.J."/>
            <person name="Shi F.L."/>
            <person name="Lu J.Q."/>
            <person name="Li M."/>
            <person name="Wang Z.L."/>
        </authorList>
    </citation>
    <scope>NUCLEOTIDE SEQUENCE [LARGE SCALE GENOMIC DNA]</scope>
    <source>
        <strain evidence="1 2">USNM 41457</strain>
    </source>
</reference>
<dbReference type="EMBL" id="AFBI03000006">
    <property type="protein sequence ID" value="EJW01268.1"/>
    <property type="molecule type" value="Genomic_DNA"/>
</dbReference>
<dbReference type="AlphaFoldDB" id="J8ZNK6"/>
<organism evidence="1 2">
    <name type="scientific">Edhazardia aedis (strain USNM 41457)</name>
    <name type="common">Microsporidian parasite</name>
    <dbReference type="NCBI Taxonomy" id="1003232"/>
    <lineage>
        <taxon>Eukaryota</taxon>
        <taxon>Fungi</taxon>
        <taxon>Fungi incertae sedis</taxon>
        <taxon>Microsporidia</taxon>
        <taxon>Edhazardia</taxon>
    </lineage>
</organism>
<dbReference type="HOGENOM" id="CLU_2306078_0_0_1"/>
<accession>J8ZNK6</accession>
<protein>
    <submittedName>
        <fullName evidence="1">Uncharacterized protein</fullName>
    </submittedName>
</protein>
<comment type="caution">
    <text evidence="1">The sequence shown here is derived from an EMBL/GenBank/DDBJ whole genome shotgun (WGS) entry which is preliminary data.</text>
</comment>
<reference evidence="2" key="2">
    <citation type="submission" date="2015-07" db="EMBL/GenBank/DDBJ databases">
        <title>Contrasting host-pathogen interactions and genome evolution in two generalist and specialist microsporidian pathogens of mosquitoes.</title>
        <authorList>
            <consortium name="The Broad Institute Genomics Platform"/>
            <consortium name="The Broad Institute Genome Sequencing Center for Infectious Disease"/>
            <person name="Cuomo C.A."/>
            <person name="Sanscrainte N.D."/>
            <person name="Goldberg J.M."/>
            <person name="Heiman D."/>
            <person name="Young S."/>
            <person name="Zeng Q."/>
            <person name="Becnel J.J."/>
            <person name="Birren B.W."/>
        </authorList>
    </citation>
    <scope>NUCLEOTIDE SEQUENCE [LARGE SCALE GENOMIC DNA]</scope>
    <source>
        <strain evidence="2">USNM 41457</strain>
    </source>
</reference>
<name>J8ZNK6_EDHAE</name>
<gene>
    <name evidence="1" type="ORF">EDEG_00529</name>
</gene>
<evidence type="ECO:0000313" key="1">
    <source>
        <dbReference type="EMBL" id="EJW01268.1"/>
    </source>
</evidence>
<keyword evidence="2" id="KW-1185">Reference proteome</keyword>
<dbReference type="VEuPathDB" id="MicrosporidiaDB:EDEG_00529"/>
<dbReference type="Proteomes" id="UP000003163">
    <property type="component" value="Unassembled WGS sequence"/>
</dbReference>
<dbReference type="InParanoid" id="J8ZNK6"/>
<sequence length="100" mass="11960">MVRRRQKDKLKTDLVYLYEFDEISNEEVSSIDFETLKTLEECEESCKAKIYDELKWREECEKWECVVDGYFSNVKMVTLFKPINVPIKTDIDIIKNPPKT</sequence>